<sequence length="645" mass="72711">MAPTKLPLHADEELGKKDDDHRYAAAGRFKPFQHSAIHRPRRIFFLIVFFVLVYQFFKHMPTDLTPAVERYNPTIANPRPPNVETARAPPQLTVPDQAHDALKQSPEQPDSQLHGNQQSYDGKIRFQDLAQSLPSQKHPKNQASNAVVFAGSDLHCISSLIPLACRMASQRLNQVHLVLLGKDEVSIEGIKQVNGVKDSECSMIWHDGRPDHAAQSTHARMERAVVGGLRFIQDFIAPEVIITQNQYLEDPFFWNGLSVHKYESGVSHIMLPTVSENLMWIALLQSNALKAWNEIQIDMVIHATQSSGALLRLIHSLDAADYLGAIPRLTIELPALVESQLLESLQSLKLKQLQSHITLRRCLEPRYMDAADSSLRTVESFYPLNPSTTHLLLLSPQAELAPSFFHYLKYNVLRYKQSPGPDSTSLGLLGISLELPTSKPSVENSPFTPPSTSPLHDGKDQNTWKKEHIPSLLWQSPNSNAALYFGDKWVEFHSFLSSHLVFEGRANSASKEKQISKKYPAFMEFLLEMMQERNYFMIYPSFSRHAALSMATVHTEMHHLPEEFINEKSHQDTDGDDWDLRSSGSSESETFYEMPVGRDHSLTPLLDTFELGLADIGDLPILSFEGRTMSTEELAARTKSSFESS</sequence>
<organism evidence="2 3">
    <name type="scientific">Penicillium hetheringtonii</name>
    <dbReference type="NCBI Taxonomy" id="911720"/>
    <lineage>
        <taxon>Eukaryota</taxon>
        <taxon>Fungi</taxon>
        <taxon>Dikarya</taxon>
        <taxon>Ascomycota</taxon>
        <taxon>Pezizomycotina</taxon>
        <taxon>Eurotiomycetes</taxon>
        <taxon>Eurotiomycetidae</taxon>
        <taxon>Eurotiales</taxon>
        <taxon>Aspergillaceae</taxon>
        <taxon>Penicillium</taxon>
    </lineage>
</organism>
<keyword evidence="3" id="KW-1185">Reference proteome</keyword>
<gene>
    <name evidence="2" type="ORF">N7450_011044</name>
</gene>
<dbReference type="EMBL" id="JAQJAC010000010">
    <property type="protein sequence ID" value="KAJ5568558.1"/>
    <property type="molecule type" value="Genomic_DNA"/>
</dbReference>
<protein>
    <submittedName>
        <fullName evidence="2">Uncharacterized protein</fullName>
    </submittedName>
</protein>
<dbReference type="AlphaFoldDB" id="A0AAD6D9G4"/>
<dbReference type="Proteomes" id="UP001216150">
    <property type="component" value="Unassembled WGS sequence"/>
</dbReference>
<proteinExistence type="predicted"/>
<feature type="region of interest" description="Disordered" evidence="1">
    <location>
        <begin position="440"/>
        <end position="462"/>
    </location>
</feature>
<reference evidence="2 3" key="1">
    <citation type="journal article" date="2023" name="IMA Fungus">
        <title>Comparative genomic study of the Penicillium genus elucidates a diverse pangenome and 15 lateral gene transfer events.</title>
        <authorList>
            <person name="Petersen C."/>
            <person name="Sorensen T."/>
            <person name="Nielsen M.R."/>
            <person name="Sondergaard T.E."/>
            <person name="Sorensen J.L."/>
            <person name="Fitzpatrick D.A."/>
            <person name="Frisvad J.C."/>
            <person name="Nielsen K.L."/>
        </authorList>
    </citation>
    <scope>NUCLEOTIDE SEQUENCE [LARGE SCALE GENOMIC DNA]</scope>
    <source>
        <strain evidence="2 3">IBT 29057</strain>
    </source>
</reference>
<accession>A0AAD6D9G4</accession>
<name>A0AAD6D9G4_9EURO</name>
<evidence type="ECO:0000313" key="2">
    <source>
        <dbReference type="EMBL" id="KAJ5568558.1"/>
    </source>
</evidence>
<evidence type="ECO:0000313" key="3">
    <source>
        <dbReference type="Proteomes" id="UP001216150"/>
    </source>
</evidence>
<evidence type="ECO:0000256" key="1">
    <source>
        <dbReference type="SAM" id="MobiDB-lite"/>
    </source>
</evidence>
<dbReference type="PANTHER" id="PTHR33604:SF3">
    <property type="entry name" value="OSJNBA0004B13.7 PROTEIN"/>
    <property type="match status" value="1"/>
</dbReference>
<dbReference type="PANTHER" id="PTHR33604">
    <property type="entry name" value="OSJNBA0004B13.7 PROTEIN"/>
    <property type="match status" value="1"/>
</dbReference>
<comment type="caution">
    <text evidence="2">The sequence shown here is derived from an EMBL/GenBank/DDBJ whole genome shotgun (WGS) entry which is preliminary data.</text>
</comment>